<evidence type="ECO:0000313" key="3">
    <source>
        <dbReference type="EMBL" id="TFK85527.1"/>
    </source>
</evidence>
<protein>
    <submittedName>
        <fullName evidence="3">Uncharacterized protein</fullName>
    </submittedName>
</protein>
<proteinExistence type="predicted"/>
<keyword evidence="4" id="KW-1185">Reference proteome</keyword>
<sequence length="81" mass="8774">MLWPSSLLCLYLFPRGIGAQPSSATLGSRSATPPGYPQLRPEHLRNSSPSPSHIRGSPRTHPQLSDEGHNSATRGYFSDST</sequence>
<evidence type="ECO:0000256" key="2">
    <source>
        <dbReference type="SAM" id="SignalP"/>
    </source>
</evidence>
<dbReference type="InParanoid" id="A0A5C3P9E6"/>
<organism evidence="3 4">
    <name type="scientific">Polyporus arcularius HHB13444</name>
    <dbReference type="NCBI Taxonomy" id="1314778"/>
    <lineage>
        <taxon>Eukaryota</taxon>
        <taxon>Fungi</taxon>
        <taxon>Dikarya</taxon>
        <taxon>Basidiomycota</taxon>
        <taxon>Agaricomycotina</taxon>
        <taxon>Agaricomycetes</taxon>
        <taxon>Polyporales</taxon>
        <taxon>Polyporaceae</taxon>
        <taxon>Polyporus</taxon>
    </lineage>
</organism>
<keyword evidence="2" id="KW-0732">Signal</keyword>
<accession>A0A5C3P9E6</accession>
<name>A0A5C3P9E6_9APHY</name>
<dbReference type="EMBL" id="ML211248">
    <property type="protein sequence ID" value="TFK85527.1"/>
    <property type="molecule type" value="Genomic_DNA"/>
</dbReference>
<gene>
    <name evidence="3" type="ORF">K466DRAFT_185264</name>
</gene>
<evidence type="ECO:0000256" key="1">
    <source>
        <dbReference type="SAM" id="MobiDB-lite"/>
    </source>
</evidence>
<feature type="chain" id="PRO_5022765382" evidence="2">
    <location>
        <begin position="20"/>
        <end position="81"/>
    </location>
</feature>
<evidence type="ECO:0000313" key="4">
    <source>
        <dbReference type="Proteomes" id="UP000308197"/>
    </source>
</evidence>
<feature type="compositionally biased region" description="Polar residues" evidence="1">
    <location>
        <begin position="70"/>
        <end position="81"/>
    </location>
</feature>
<dbReference type="AlphaFoldDB" id="A0A5C3P9E6"/>
<feature type="signal peptide" evidence="2">
    <location>
        <begin position="1"/>
        <end position="19"/>
    </location>
</feature>
<feature type="region of interest" description="Disordered" evidence="1">
    <location>
        <begin position="21"/>
        <end position="81"/>
    </location>
</feature>
<reference evidence="3 4" key="1">
    <citation type="journal article" date="2019" name="Nat. Ecol. Evol.">
        <title>Megaphylogeny resolves global patterns of mushroom evolution.</title>
        <authorList>
            <person name="Varga T."/>
            <person name="Krizsan K."/>
            <person name="Foldi C."/>
            <person name="Dima B."/>
            <person name="Sanchez-Garcia M."/>
            <person name="Sanchez-Ramirez S."/>
            <person name="Szollosi G.J."/>
            <person name="Szarkandi J.G."/>
            <person name="Papp V."/>
            <person name="Albert L."/>
            <person name="Andreopoulos W."/>
            <person name="Angelini C."/>
            <person name="Antonin V."/>
            <person name="Barry K.W."/>
            <person name="Bougher N.L."/>
            <person name="Buchanan P."/>
            <person name="Buyck B."/>
            <person name="Bense V."/>
            <person name="Catcheside P."/>
            <person name="Chovatia M."/>
            <person name="Cooper J."/>
            <person name="Damon W."/>
            <person name="Desjardin D."/>
            <person name="Finy P."/>
            <person name="Geml J."/>
            <person name="Haridas S."/>
            <person name="Hughes K."/>
            <person name="Justo A."/>
            <person name="Karasinski D."/>
            <person name="Kautmanova I."/>
            <person name="Kiss B."/>
            <person name="Kocsube S."/>
            <person name="Kotiranta H."/>
            <person name="LaButti K.M."/>
            <person name="Lechner B.E."/>
            <person name="Liimatainen K."/>
            <person name="Lipzen A."/>
            <person name="Lukacs Z."/>
            <person name="Mihaltcheva S."/>
            <person name="Morgado L.N."/>
            <person name="Niskanen T."/>
            <person name="Noordeloos M.E."/>
            <person name="Ohm R.A."/>
            <person name="Ortiz-Santana B."/>
            <person name="Ovrebo C."/>
            <person name="Racz N."/>
            <person name="Riley R."/>
            <person name="Savchenko A."/>
            <person name="Shiryaev A."/>
            <person name="Soop K."/>
            <person name="Spirin V."/>
            <person name="Szebenyi C."/>
            <person name="Tomsovsky M."/>
            <person name="Tulloss R.E."/>
            <person name="Uehling J."/>
            <person name="Grigoriev I.V."/>
            <person name="Vagvolgyi C."/>
            <person name="Papp T."/>
            <person name="Martin F.M."/>
            <person name="Miettinen O."/>
            <person name="Hibbett D.S."/>
            <person name="Nagy L.G."/>
        </authorList>
    </citation>
    <scope>NUCLEOTIDE SEQUENCE [LARGE SCALE GENOMIC DNA]</scope>
    <source>
        <strain evidence="3 4">HHB13444</strain>
    </source>
</reference>
<feature type="compositionally biased region" description="Polar residues" evidence="1">
    <location>
        <begin position="21"/>
        <end position="31"/>
    </location>
</feature>
<dbReference type="Proteomes" id="UP000308197">
    <property type="component" value="Unassembled WGS sequence"/>
</dbReference>